<name>A0A8S1KRB0_9CILI</name>
<accession>A0A8S1KRB0</accession>
<keyword evidence="2" id="KW-1185">Reference proteome</keyword>
<proteinExistence type="predicted"/>
<protein>
    <submittedName>
        <fullName evidence="1">Uncharacterized protein</fullName>
    </submittedName>
</protein>
<dbReference type="Proteomes" id="UP000692954">
    <property type="component" value="Unassembled WGS sequence"/>
</dbReference>
<evidence type="ECO:0000313" key="2">
    <source>
        <dbReference type="Proteomes" id="UP000692954"/>
    </source>
</evidence>
<organism evidence="1 2">
    <name type="scientific">Paramecium sonneborni</name>
    <dbReference type="NCBI Taxonomy" id="65129"/>
    <lineage>
        <taxon>Eukaryota</taxon>
        <taxon>Sar</taxon>
        <taxon>Alveolata</taxon>
        <taxon>Ciliophora</taxon>
        <taxon>Intramacronucleata</taxon>
        <taxon>Oligohymenophorea</taxon>
        <taxon>Peniculida</taxon>
        <taxon>Parameciidae</taxon>
        <taxon>Paramecium</taxon>
    </lineage>
</organism>
<dbReference type="EMBL" id="CAJJDN010000011">
    <property type="protein sequence ID" value="CAD8057979.1"/>
    <property type="molecule type" value="Genomic_DNA"/>
</dbReference>
<evidence type="ECO:0000313" key="1">
    <source>
        <dbReference type="EMBL" id="CAD8057979.1"/>
    </source>
</evidence>
<dbReference type="AlphaFoldDB" id="A0A8S1KRB0"/>
<reference evidence="1" key="1">
    <citation type="submission" date="2021-01" db="EMBL/GenBank/DDBJ databases">
        <authorList>
            <consortium name="Genoscope - CEA"/>
            <person name="William W."/>
        </authorList>
    </citation>
    <scope>NUCLEOTIDE SEQUENCE</scope>
</reference>
<gene>
    <name evidence="1" type="ORF">PSON_ATCC_30995.1.T0110489</name>
</gene>
<comment type="caution">
    <text evidence="1">The sequence shown here is derived from an EMBL/GenBank/DDBJ whole genome shotgun (WGS) entry which is preliminary data.</text>
</comment>
<sequence>MNNFTGSLNEKEKNNLLQKQAKLFLIVFEYNKLNQKINSIGKLNKLNVQYGILLTINLKRSQSQLNLMKKKRQVTYKMDRLQELNKQRINCK</sequence>